<accession>A0A7W6JD75</accession>
<dbReference type="RefSeq" id="WP_183204117.1">
    <property type="nucleotide sequence ID" value="NZ_BAAAER010000001.1"/>
</dbReference>
<reference evidence="1 2" key="1">
    <citation type="submission" date="2020-08" db="EMBL/GenBank/DDBJ databases">
        <title>Genomic Encyclopedia of Type Strains, Phase IV (KMG-IV): sequencing the most valuable type-strain genomes for metagenomic binning, comparative biology and taxonomic classification.</title>
        <authorList>
            <person name="Goeker M."/>
        </authorList>
    </citation>
    <scope>NUCLEOTIDE SEQUENCE [LARGE SCALE GENOMIC DNA]</scope>
    <source>
        <strain evidence="1 2">DSM 23960</strain>
    </source>
</reference>
<dbReference type="AlphaFoldDB" id="A0A7W6JD75"/>
<name>A0A7W6JD75_9CAUL</name>
<comment type="caution">
    <text evidence="1">The sequence shown here is derived from an EMBL/GenBank/DDBJ whole genome shotgun (WGS) entry which is preliminary data.</text>
</comment>
<dbReference type="Pfam" id="PF22278">
    <property type="entry name" value="DUF6958"/>
    <property type="match status" value="1"/>
</dbReference>
<keyword evidence="2" id="KW-1185">Reference proteome</keyword>
<gene>
    <name evidence="1" type="ORF">GGR12_001839</name>
</gene>
<evidence type="ECO:0000313" key="2">
    <source>
        <dbReference type="Proteomes" id="UP000529946"/>
    </source>
</evidence>
<sequence length="97" mass="10181">MPPRTILVENAVSGGKPTAVNADKYEAMRDAYLKAVPSGDPGATPAEILTAVKPALPDDLFPGGATAGWWAKCVQLDLEAKGVIVRGPKSPVRLRKT</sequence>
<proteinExistence type="predicted"/>
<evidence type="ECO:0000313" key="1">
    <source>
        <dbReference type="EMBL" id="MBB4082973.1"/>
    </source>
</evidence>
<dbReference type="InterPro" id="IPR054233">
    <property type="entry name" value="DUF6958"/>
</dbReference>
<dbReference type="EMBL" id="JACIDM010000002">
    <property type="protein sequence ID" value="MBB4082973.1"/>
    <property type="molecule type" value="Genomic_DNA"/>
</dbReference>
<dbReference type="Proteomes" id="UP000529946">
    <property type="component" value="Unassembled WGS sequence"/>
</dbReference>
<protein>
    <submittedName>
        <fullName evidence="1">Uncharacterized protein</fullName>
    </submittedName>
</protein>
<organism evidence="1 2">
    <name type="scientific">Brevundimonas lenta</name>
    <dbReference type="NCBI Taxonomy" id="424796"/>
    <lineage>
        <taxon>Bacteria</taxon>
        <taxon>Pseudomonadati</taxon>
        <taxon>Pseudomonadota</taxon>
        <taxon>Alphaproteobacteria</taxon>
        <taxon>Caulobacterales</taxon>
        <taxon>Caulobacteraceae</taxon>
        <taxon>Brevundimonas</taxon>
    </lineage>
</organism>